<gene>
    <name evidence="9" type="primary">5NG4_3</name>
    <name evidence="9" type="ORF">g.58046</name>
</gene>
<accession>A0A1D1Z6C4</accession>
<dbReference type="InterPro" id="IPR000620">
    <property type="entry name" value="EamA_dom"/>
</dbReference>
<feature type="transmembrane region" description="Helical" evidence="6">
    <location>
        <begin position="214"/>
        <end position="234"/>
    </location>
</feature>
<evidence type="ECO:0000256" key="5">
    <source>
        <dbReference type="ARBA" id="ARBA00023136"/>
    </source>
</evidence>
<dbReference type="GO" id="GO:0022857">
    <property type="term" value="F:transmembrane transporter activity"/>
    <property type="evidence" value="ECO:0007669"/>
    <property type="project" value="InterPro"/>
</dbReference>
<comment type="subcellular location">
    <subcellularLocation>
        <location evidence="1 6">Membrane</location>
        <topology evidence="1 6">Multi-pass membrane protein</topology>
    </subcellularLocation>
</comment>
<organism evidence="9">
    <name type="scientific">Anthurium amnicola</name>
    <dbReference type="NCBI Taxonomy" id="1678845"/>
    <lineage>
        <taxon>Eukaryota</taxon>
        <taxon>Viridiplantae</taxon>
        <taxon>Streptophyta</taxon>
        <taxon>Embryophyta</taxon>
        <taxon>Tracheophyta</taxon>
        <taxon>Spermatophyta</taxon>
        <taxon>Magnoliopsida</taxon>
        <taxon>Liliopsida</taxon>
        <taxon>Araceae</taxon>
        <taxon>Pothoideae</taxon>
        <taxon>Potheae</taxon>
        <taxon>Anthurium</taxon>
    </lineage>
</organism>
<proteinExistence type="inferred from homology"/>
<evidence type="ECO:0000313" key="9">
    <source>
        <dbReference type="EMBL" id="JAT62435.1"/>
    </source>
</evidence>
<sequence>EGDSSEERPRRKGSTEAVREEKRRRKATTTMAMMKWHHPLLGLMYVHASNAARYLITRMALTRGMSPCVYVFYRQAIATLTITPVAYFLQSDQISKLNLRNVGKISLLALLGITIDQNFNAAGLSLTSSTVAATMSNIIPALTLVMAVALGLEKLELWTGRGQAKVWGTLLCVGGAMTMTLFRGPAIALQHENSALILPVGVSAASEPEPGSSWVLGALLLAGGILAWSTMVIYQAGADSVRLPFPAGIDGRDVLDGHAPDGRGGAPAREARRMEIELGFTAPRHFLQCNFLLFNRSLCADVVCEGEGARLHYGLHSNDYCPGRHHRAPGPQCATPLGKPDGNGDGHWRPLQCFMGKSLGRGVKGKRESRRRS</sequence>
<feature type="transmembrane region" description="Helical" evidence="6">
    <location>
        <begin position="164"/>
        <end position="182"/>
    </location>
</feature>
<dbReference type="InterPro" id="IPR030184">
    <property type="entry name" value="WAT1-related"/>
</dbReference>
<dbReference type="SUPFAM" id="SSF103481">
    <property type="entry name" value="Multidrug resistance efflux transporter EmrE"/>
    <property type="match status" value="1"/>
</dbReference>
<keyword evidence="5 6" id="KW-0472">Membrane</keyword>
<evidence type="ECO:0000256" key="2">
    <source>
        <dbReference type="ARBA" id="ARBA00007635"/>
    </source>
</evidence>
<dbReference type="PANTHER" id="PTHR31218">
    <property type="entry name" value="WAT1-RELATED PROTEIN"/>
    <property type="match status" value="1"/>
</dbReference>
<dbReference type="GO" id="GO:0016020">
    <property type="term" value="C:membrane"/>
    <property type="evidence" value="ECO:0007669"/>
    <property type="project" value="UniProtKB-SubCell"/>
</dbReference>
<reference evidence="9" key="1">
    <citation type="submission" date="2015-07" db="EMBL/GenBank/DDBJ databases">
        <title>Transcriptome Assembly of Anthurium amnicola.</title>
        <authorList>
            <person name="Suzuki J."/>
        </authorList>
    </citation>
    <scope>NUCLEOTIDE SEQUENCE</scope>
</reference>
<keyword evidence="3 6" id="KW-0812">Transmembrane</keyword>
<evidence type="ECO:0000256" key="4">
    <source>
        <dbReference type="ARBA" id="ARBA00022989"/>
    </source>
</evidence>
<dbReference type="Pfam" id="PF00892">
    <property type="entry name" value="EamA"/>
    <property type="match status" value="1"/>
</dbReference>
<keyword evidence="4 6" id="KW-1133">Transmembrane helix</keyword>
<evidence type="ECO:0000256" key="1">
    <source>
        <dbReference type="ARBA" id="ARBA00004141"/>
    </source>
</evidence>
<feature type="region of interest" description="Disordered" evidence="7">
    <location>
        <begin position="1"/>
        <end position="24"/>
    </location>
</feature>
<feature type="domain" description="EamA" evidence="8">
    <location>
        <begin position="51"/>
        <end position="177"/>
    </location>
</feature>
<protein>
    <recommendedName>
        <fullName evidence="6">WAT1-related protein</fullName>
    </recommendedName>
</protein>
<feature type="transmembrane region" description="Helical" evidence="6">
    <location>
        <begin position="36"/>
        <end position="56"/>
    </location>
</feature>
<dbReference type="AlphaFoldDB" id="A0A1D1Z6C4"/>
<dbReference type="InterPro" id="IPR037185">
    <property type="entry name" value="EmrE-like"/>
</dbReference>
<feature type="transmembrane region" description="Helical" evidence="6">
    <location>
        <begin position="68"/>
        <end position="89"/>
    </location>
</feature>
<feature type="transmembrane region" description="Helical" evidence="6">
    <location>
        <begin position="131"/>
        <end position="152"/>
    </location>
</feature>
<dbReference type="EMBL" id="GDJX01005501">
    <property type="protein sequence ID" value="JAT62435.1"/>
    <property type="molecule type" value="Transcribed_RNA"/>
</dbReference>
<comment type="similarity">
    <text evidence="2 6">Belongs to the drug/metabolite transporter (DMT) superfamily. Plant drug/metabolite exporter (P-DME) (TC 2.A.7.4) family.</text>
</comment>
<name>A0A1D1Z6C4_9ARAE</name>
<evidence type="ECO:0000256" key="3">
    <source>
        <dbReference type="ARBA" id="ARBA00022692"/>
    </source>
</evidence>
<evidence type="ECO:0000256" key="7">
    <source>
        <dbReference type="SAM" id="MobiDB-lite"/>
    </source>
</evidence>
<evidence type="ECO:0000259" key="8">
    <source>
        <dbReference type="Pfam" id="PF00892"/>
    </source>
</evidence>
<evidence type="ECO:0000256" key="6">
    <source>
        <dbReference type="RuleBase" id="RU363077"/>
    </source>
</evidence>
<feature type="non-terminal residue" evidence="9">
    <location>
        <position position="1"/>
    </location>
</feature>
<feature type="compositionally biased region" description="Basic and acidic residues" evidence="7">
    <location>
        <begin position="1"/>
        <end position="21"/>
    </location>
</feature>